<dbReference type="CDD" id="cd00067">
    <property type="entry name" value="GAL4"/>
    <property type="match status" value="1"/>
</dbReference>
<accession>A0A0C4E999</accession>
<dbReference type="SMART" id="SM00906">
    <property type="entry name" value="Fungal_trans"/>
    <property type="match status" value="1"/>
</dbReference>
<feature type="compositionally biased region" description="Gly residues" evidence="3">
    <location>
        <begin position="513"/>
        <end position="526"/>
    </location>
</feature>
<name>A0A0C4E999_MAGP6</name>
<feature type="compositionally biased region" description="Polar residues" evidence="3">
    <location>
        <begin position="64"/>
        <end position="82"/>
    </location>
</feature>
<dbReference type="OMA" id="TQTQWAK"/>
<dbReference type="STRING" id="644358.A0A0C4E999"/>
<evidence type="ECO:0000313" key="6">
    <source>
        <dbReference type="EnsemblFungi" id="MAPG_09178T0"/>
    </source>
</evidence>
<keyword evidence="1" id="KW-0479">Metal-binding</keyword>
<protein>
    <recommendedName>
        <fullName evidence="4">Xylanolytic transcriptional activator regulatory domain-containing protein</fullName>
    </recommendedName>
</protein>
<dbReference type="EnsemblFungi" id="MAPG_09178T0">
    <property type="protein sequence ID" value="MAPG_09178T0"/>
    <property type="gene ID" value="MAPG_09178"/>
</dbReference>
<dbReference type="InterPro" id="IPR004507">
    <property type="entry name" value="UbiX-like"/>
</dbReference>
<dbReference type="Proteomes" id="UP000011715">
    <property type="component" value="Unassembled WGS sequence"/>
</dbReference>
<reference evidence="5" key="3">
    <citation type="submission" date="2011-03" db="EMBL/GenBank/DDBJ databases">
        <title>Annotation of Magnaporthe poae ATCC 64411.</title>
        <authorList>
            <person name="Ma L.-J."/>
            <person name="Dead R."/>
            <person name="Young S.K."/>
            <person name="Zeng Q."/>
            <person name="Gargeya S."/>
            <person name="Fitzgerald M."/>
            <person name="Haas B."/>
            <person name="Abouelleil A."/>
            <person name="Alvarado L."/>
            <person name="Arachchi H.M."/>
            <person name="Berlin A."/>
            <person name="Brown A."/>
            <person name="Chapman S.B."/>
            <person name="Chen Z."/>
            <person name="Dunbar C."/>
            <person name="Freedman E."/>
            <person name="Gearin G."/>
            <person name="Gellesch M."/>
            <person name="Goldberg J."/>
            <person name="Griggs A."/>
            <person name="Gujja S."/>
            <person name="Heiman D."/>
            <person name="Howarth C."/>
            <person name="Larson L."/>
            <person name="Lui A."/>
            <person name="MacDonald P.J.P."/>
            <person name="Mehta T."/>
            <person name="Montmayeur A."/>
            <person name="Murphy C."/>
            <person name="Neiman D."/>
            <person name="Pearson M."/>
            <person name="Priest M."/>
            <person name="Roberts A."/>
            <person name="Saif S."/>
            <person name="Shea T."/>
            <person name="Shenoy N."/>
            <person name="Sisk P."/>
            <person name="Stolte C."/>
            <person name="Sykes S."/>
            <person name="Yandava C."/>
            <person name="Wortman J."/>
            <person name="Nusbaum C."/>
            <person name="Birren B."/>
        </authorList>
    </citation>
    <scope>NUCLEOTIDE SEQUENCE</scope>
    <source>
        <strain evidence="5">ATCC 64411</strain>
    </source>
</reference>
<gene>
    <name evidence="5" type="ORF">MAPG_09178</name>
</gene>
<dbReference type="GO" id="GO:0016831">
    <property type="term" value="F:carboxy-lyase activity"/>
    <property type="evidence" value="ECO:0007669"/>
    <property type="project" value="TreeGrafter"/>
</dbReference>
<dbReference type="GO" id="GO:0006351">
    <property type="term" value="P:DNA-templated transcription"/>
    <property type="evidence" value="ECO:0007669"/>
    <property type="project" value="InterPro"/>
</dbReference>
<evidence type="ECO:0000313" key="7">
    <source>
        <dbReference type="Proteomes" id="UP000011715"/>
    </source>
</evidence>
<evidence type="ECO:0000256" key="1">
    <source>
        <dbReference type="ARBA" id="ARBA00022723"/>
    </source>
</evidence>
<feature type="compositionally biased region" description="Basic and acidic residues" evidence="3">
    <location>
        <begin position="88"/>
        <end position="107"/>
    </location>
</feature>
<dbReference type="InterPro" id="IPR001138">
    <property type="entry name" value="Zn2Cys6_DnaBD"/>
</dbReference>
<dbReference type="PANTHER" id="PTHR43374:SF1">
    <property type="entry name" value="FLAVIN PRENYLTRANSFERASE PAD1, MITOCHONDRIAL"/>
    <property type="match status" value="1"/>
</dbReference>
<feature type="domain" description="Xylanolytic transcriptional activator regulatory" evidence="4">
    <location>
        <begin position="341"/>
        <end position="420"/>
    </location>
</feature>
<keyword evidence="2" id="KW-0539">Nucleus</keyword>
<feature type="region of interest" description="Disordered" evidence="3">
    <location>
        <begin position="62"/>
        <end position="109"/>
    </location>
</feature>
<dbReference type="PANTHER" id="PTHR43374">
    <property type="entry name" value="FLAVIN PRENYLTRANSFERASE"/>
    <property type="match status" value="1"/>
</dbReference>
<dbReference type="CDD" id="cd12148">
    <property type="entry name" value="fungal_TF_MHR"/>
    <property type="match status" value="1"/>
</dbReference>
<dbReference type="eggNOG" id="ENOG502SIWN">
    <property type="taxonomic scope" value="Eukaryota"/>
</dbReference>
<dbReference type="VEuPathDB" id="FungiDB:MAPG_09178"/>
<dbReference type="GO" id="GO:0003677">
    <property type="term" value="F:DNA binding"/>
    <property type="evidence" value="ECO:0007669"/>
    <property type="project" value="InterPro"/>
</dbReference>
<dbReference type="GO" id="GO:0000981">
    <property type="term" value="F:DNA-binding transcription factor activity, RNA polymerase II-specific"/>
    <property type="evidence" value="ECO:0007669"/>
    <property type="project" value="InterPro"/>
</dbReference>
<evidence type="ECO:0000256" key="3">
    <source>
        <dbReference type="SAM" id="MobiDB-lite"/>
    </source>
</evidence>
<proteinExistence type="predicted"/>
<keyword evidence="7" id="KW-1185">Reference proteome</keyword>
<reference evidence="6" key="4">
    <citation type="journal article" date="2015" name="G3 (Bethesda)">
        <title>Genome sequences of three phytopathogenic species of the Magnaporthaceae family of fungi.</title>
        <authorList>
            <person name="Okagaki L.H."/>
            <person name="Nunes C.C."/>
            <person name="Sailsbery J."/>
            <person name="Clay B."/>
            <person name="Brown D."/>
            <person name="John T."/>
            <person name="Oh Y."/>
            <person name="Young N."/>
            <person name="Fitzgerald M."/>
            <person name="Haas B.J."/>
            <person name="Zeng Q."/>
            <person name="Young S."/>
            <person name="Adiconis X."/>
            <person name="Fan L."/>
            <person name="Levin J.Z."/>
            <person name="Mitchell T.K."/>
            <person name="Okubara P.A."/>
            <person name="Farman M.L."/>
            <person name="Kohn L.M."/>
            <person name="Birren B."/>
            <person name="Ma L.-J."/>
            <person name="Dean R.A."/>
        </authorList>
    </citation>
    <scope>NUCLEOTIDE SEQUENCE</scope>
    <source>
        <strain evidence="6">ATCC 64411 / 73-15</strain>
    </source>
</reference>
<reference evidence="7" key="2">
    <citation type="submission" date="2010-05" db="EMBL/GenBank/DDBJ databases">
        <title>The genome sequence of Magnaporthe poae strain ATCC 64411.</title>
        <authorList>
            <person name="Ma L.-J."/>
            <person name="Dead R."/>
            <person name="Young S."/>
            <person name="Zeng Q."/>
            <person name="Koehrsen M."/>
            <person name="Alvarado L."/>
            <person name="Berlin A."/>
            <person name="Chapman S.B."/>
            <person name="Chen Z."/>
            <person name="Freedman E."/>
            <person name="Gellesch M."/>
            <person name="Goldberg J."/>
            <person name="Griggs A."/>
            <person name="Gujja S."/>
            <person name="Heilman E.R."/>
            <person name="Heiman D."/>
            <person name="Hepburn T."/>
            <person name="Howarth C."/>
            <person name="Jen D."/>
            <person name="Larson L."/>
            <person name="Mehta T."/>
            <person name="Neiman D."/>
            <person name="Pearson M."/>
            <person name="Roberts A."/>
            <person name="Saif S."/>
            <person name="Shea T."/>
            <person name="Shenoy N."/>
            <person name="Sisk P."/>
            <person name="Stolte C."/>
            <person name="Sykes S."/>
            <person name="Walk T."/>
            <person name="White J."/>
            <person name="Yandava C."/>
            <person name="Haas B."/>
            <person name="Nusbaum C."/>
            <person name="Birren B."/>
        </authorList>
    </citation>
    <scope>NUCLEOTIDE SEQUENCE [LARGE SCALE GENOMIC DNA]</scope>
    <source>
        <strain evidence="7">ATCC 64411 / 73-15</strain>
    </source>
</reference>
<feature type="region of interest" description="Disordered" evidence="3">
    <location>
        <begin position="507"/>
        <end position="529"/>
    </location>
</feature>
<reference evidence="5" key="1">
    <citation type="submission" date="2010-05" db="EMBL/GenBank/DDBJ databases">
        <title>The Genome Sequence of Magnaporthe poae strain ATCC 64411.</title>
        <authorList>
            <consortium name="The Broad Institute Genome Sequencing Platform"/>
            <consortium name="Broad Institute Genome Sequencing Center for Infectious Disease"/>
            <person name="Ma L.-J."/>
            <person name="Dead R."/>
            <person name="Young S."/>
            <person name="Zeng Q."/>
            <person name="Koehrsen M."/>
            <person name="Alvarado L."/>
            <person name="Berlin A."/>
            <person name="Chapman S.B."/>
            <person name="Chen Z."/>
            <person name="Freedman E."/>
            <person name="Gellesch M."/>
            <person name="Goldberg J."/>
            <person name="Griggs A."/>
            <person name="Gujja S."/>
            <person name="Heilman E.R."/>
            <person name="Heiman D."/>
            <person name="Hepburn T."/>
            <person name="Howarth C."/>
            <person name="Jen D."/>
            <person name="Larson L."/>
            <person name="Mehta T."/>
            <person name="Neiman D."/>
            <person name="Pearson M."/>
            <person name="Roberts A."/>
            <person name="Saif S."/>
            <person name="Shea T."/>
            <person name="Shenoy N."/>
            <person name="Sisk P."/>
            <person name="Stolte C."/>
            <person name="Sykes S."/>
            <person name="Walk T."/>
            <person name="White J."/>
            <person name="Yandava C."/>
            <person name="Haas B."/>
            <person name="Nusbaum C."/>
            <person name="Birren B."/>
        </authorList>
    </citation>
    <scope>NUCLEOTIDE SEQUENCE</scope>
    <source>
        <strain evidence="5">ATCC 64411</strain>
    </source>
</reference>
<dbReference type="OrthoDB" id="1747771at2759"/>
<dbReference type="EMBL" id="ADBL01002247">
    <property type="status" value="NOT_ANNOTATED_CDS"/>
    <property type="molecule type" value="Genomic_DNA"/>
</dbReference>
<evidence type="ECO:0000313" key="5">
    <source>
        <dbReference type="EMBL" id="KLU90214.1"/>
    </source>
</evidence>
<dbReference type="GO" id="GO:0008270">
    <property type="term" value="F:zinc ion binding"/>
    <property type="evidence" value="ECO:0007669"/>
    <property type="project" value="InterPro"/>
</dbReference>
<dbReference type="InterPro" id="IPR007219">
    <property type="entry name" value="XnlR_reg_dom"/>
</dbReference>
<dbReference type="Gene3D" id="4.10.240.10">
    <property type="entry name" value="Zn(2)-C6 fungal-type DNA-binding domain"/>
    <property type="match status" value="1"/>
</dbReference>
<dbReference type="AlphaFoldDB" id="A0A0C4E999"/>
<sequence length="841" mass="92206">MLRQELLAGHAASASTCTPTTAAAPAVICGVANGWAVQKVKCDNKQPCENCVKRDHAQLCSYKPNRTGNRSSLVSDTASSTQGKKRAHSPDEDDVHHPVPQEIKTESSSEITAAYGKSAHDVSLLRPAKVLTASPLPSPPAEPENTEVSRYLGQNSIPAILREQLPQNERQEEAMHIRQEMRSILGLDTSAPFPLMSRRHLDRLTMEIASELPSDREVMKLFRTYKEIPQQFWGFVIDISELESRLMVYLEDRAKNAKSSNKTTKPVSASWLAILFAILAVGSQYHESPYHVRTANSQKYIQISFHFLRISNFLLRPNFDSIQALLMTSFVLLNDMKAEASWALLGLTCRLAQSLGLDKHLHLDGRESPEILQKEVVKRKLWWKCVWHDSLTSLSFDRSPMTNAGASPIPITNPAPGNLEYLEAMYHLCKIISQRLNPEALAAATYDTILENCKTTEAIRDQMKPQLRSKEACKSALDRLCYFAIRLHTSFIVSVCCRPALHRGSSSHDGSNGIDGHGPSHAGGTGLTSSQKRMLAEKCKRNLAETVRMFLAMHQLSVIPTRSWAFTYHGLSSAVLLGILGETKADPEVRQLQGDLISALSATAAKEATSPAANIAPSDKDIELSGPLSRALMALRNIYDHGSITGNGAGLRKELASSGYASGSRTPLRIAVTATATPGGGGAQDPQQQLLNSVSTTLDPHQDAALAMATMQNGNGLSEFSKCVSFVDPFTFFAFSCRFSLPLTRAKHGICGRGPGNPLSVLTLPLVLTPTYSGMAFVPQMQDGIIDPAVVDSSTYMSPMDVYDQIFWESPDPWNTGMDSMNFDFLAHPPPGQPQQQQFYF</sequence>
<reference evidence="6" key="5">
    <citation type="submission" date="2015-06" db="UniProtKB">
        <authorList>
            <consortium name="EnsemblFungi"/>
        </authorList>
    </citation>
    <scope>IDENTIFICATION</scope>
    <source>
        <strain evidence="6">ATCC 64411</strain>
    </source>
</reference>
<dbReference type="EMBL" id="GL876974">
    <property type="protein sequence ID" value="KLU90214.1"/>
    <property type="molecule type" value="Genomic_DNA"/>
</dbReference>
<evidence type="ECO:0000259" key="4">
    <source>
        <dbReference type="SMART" id="SM00906"/>
    </source>
</evidence>
<dbReference type="InterPro" id="IPR036864">
    <property type="entry name" value="Zn2-C6_fun-type_DNA-bd_sf"/>
</dbReference>
<organism evidence="6 7">
    <name type="scientific">Magnaporthiopsis poae (strain ATCC 64411 / 73-15)</name>
    <name type="common">Kentucky bluegrass fungus</name>
    <name type="synonym">Magnaporthe poae</name>
    <dbReference type="NCBI Taxonomy" id="644358"/>
    <lineage>
        <taxon>Eukaryota</taxon>
        <taxon>Fungi</taxon>
        <taxon>Dikarya</taxon>
        <taxon>Ascomycota</taxon>
        <taxon>Pezizomycotina</taxon>
        <taxon>Sordariomycetes</taxon>
        <taxon>Sordariomycetidae</taxon>
        <taxon>Magnaporthales</taxon>
        <taxon>Magnaporthaceae</taxon>
        <taxon>Magnaporthiopsis</taxon>
    </lineage>
</organism>
<evidence type="ECO:0000256" key="2">
    <source>
        <dbReference type="ARBA" id="ARBA00023242"/>
    </source>
</evidence>
<dbReference type="Pfam" id="PF04082">
    <property type="entry name" value="Fungal_trans"/>
    <property type="match status" value="1"/>
</dbReference>